<feature type="domain" description="Hepatitis TT virus Orf2/Gyrovirus Vp2 N-terminal" evidence="2">
    <location>
        <begin position="2"/>
        <end position="47"/>
    </location>
</feature>
<sequence length="186" mass="20655">MEERWLTVAYCAHGLFCGCKNPKKHLEKCLTDAIADAGGDPPEDGGTGGGDATFDIGIDALLAAAAQRDGGDGEGVPTPWTKNRERAIIRLRRRERYLKHEQWIVSRRRDAEKKTAQAKQATTPQAPPAGGKENENTVIDKYRNLADPSLNVTGHMEKFMQLHIQNVQEIRAKNAKKSLNKLYFSD</sequence>
<reference evidence="3 4" key="1">
    <citation type="journal article" date="2010" name="Vet. Microbiol.">
        <title>Porcine Torque teno virus: determination of viral genomic loads by genogroup-specific multiplex rt-PCR, detection of frequent multiple infections with genogroups 1 or 2, and establishment of viral full-length sequences.</title>
        <authorList>
            <person name="Gallei A."/>
            <person name="Pesch S."/>
            <person name="Esking W.S."/>
            <person name="Keller C."/>
            <person name="Ohlinger V.F."/>
        </authorList>
    </citation>
    <scope>NUCLEOTIDE SEQUENCE [LARGE SCALE GENOMIC DNA]</scope>
    <source>
        <strain evidence="3">472142</strain>
    </source>
</reference>
<name>D2K877_9VIRU</name>
<dbReference type="EMBL" id="GU188046">
    <property type="protein sequence ID" value="ACZ71257.1"/>
    <property type="molecule type" value="Genomic_DNA"/>
</dbReference>
<proteinExistence type="predicted"/>
<evidence type="ECO:0000256" key="1">
    <source>
        <dbReference type="SAM" id="MobiDB-lite"/>
    </source>
</evidence>
<dbReference type="PROSITE" id="PS51257">
    <property type="entry name" value="PROKAR_LIPOPROTEIN"/>
    <property type="match status" value="1"/>
</dbReference>
<evidence type="ECO:0000313" key="3">
    <source>
        <dbReference type="EMBL" id="ACZ71257.1"/>
    </source>
</evidence>
<protein>
    <submittedName>
        <fullName evidence="3">ORF3 protein</fullName>
    </submittedName>
</protein>
<organism evidence="3 4">
    <name type="scientific">Torque teno sus virus 1b</name>
    <dbReference type="NCBI Taxonomy" id="687387"/>
    <lineage>
        <taxon>Viruses</taxon>
        <taxon>Monodnaviria</taxon>
        <taxon>Shotokuvirae</taxon>
        <taxon>Commensaviricota</taxon>
        <taxon>Cardeaviricetes</taxon>
        <taxon>Sanitavirales</taxon>
        <taxon>Anelloviridae</taxon>
        <taxon>Iotatorquevirus</taxon>
        <taxon>Iotatorquevirus suida1a</taxon>
    </lineage>
</organism>
<dbReference type="Proteomes" id="UP000158956">
    <property type="component" value="Genome"/>
</dbReference>
<evidence type="ECO:0000259" key="2">
    <source>
        <dbReference type="Pfam" id="PF02957"/>
    </source>
</evidence>
<dbReference type="Pfam" id="PF02957">
    <property type="entry name" value="TT_ORF2-like"/>
    <property type="match status" value="1"/>
</dbReference>
<feature type="region of interest" description="Disordered" evidence="1">
    <location>
        <begin position="108"/>
        <end position="135"/>
    </location>
</feature>
<evidence type="ECO:0000313" key="4">
    <source>
        <dbReference type="Proteomes" id="UP000158956"/>
    </source>
</evidence>
<accession>D2K877</accession>
<dbReference type="InterPro" id="IPR004118">
    <property type="entry name" value="HEV_TT_vir_Orf2/Gyrovir_Vp2_N"/>
</dbReference>